<dbReference type="CDD" id="cd02440">
    <property type="entry name" value="AdoMet_MTases"/>
    <property type="match status" value="1"/>
</dbReference>
<dbReference type="PANTHER" id="PTHR13090:SF1">
    <property type="entry name" value="ARGININE-HYDROXYLASE NDUFAF5, MITOCHONDRIAL"/>
    <property type="match status" value="1"/>
</dbReference>
<dbReference type="PANTHER" id="PTHR13090">
    <property type="entry name" value="ARGININE-HYDROXYLASE NDUFAF5, MITOCHONDRIAL"/>
    <property type="match status" value="1"/>
</dbReference>
<keyword evidence="2" id="KW-0808">Transferase</keyword>
<evidence type="ECO:0000256" key="2">
    <source>
        <dbReference type="ARBA" id="ARBA00022679"/>
    </source>
</evidence>
<keyword evidence="6" id="KW-1185">Reference proteome</keyword>
<dbReference type="Pfam" id="PF08241">
    <property type="entry name" value="Methyltransf_11"/>
    <property type="match status" value="1"/>
</dbReference>
<dbReference type="InterPro" id="IPR013216">
    <property type="entry name" value="Methyltransf_11"/>
</dbReference>
<keyword evidence="1" id="KW-0489">Methyltransferase</keyword>
<dbReference type="STRING" id="3088.A0A383W7H4"/>
<dbReference type="GO" id="GO:0005739">
    <property type="term" value="C:mitochondrion"/>
    <property type="evidence" value="ECO:0007669"/>
    <property type="project" value="TreeGrafter"/>
</dbReference>
<dbReference type="SUPFAM" id="SSF53335">
    <property type="entry name" value="S-adenosyl-L-methionine-dependent methyltransferases"/>
    <property type="match status" value="1"/>
</dbReference>
<dbReference type="InterPro" id="IPR029063">
    <property type="entry name" value="SAM-dependent_MTases_sf"/>
</dbReference>
<proteinExistence type="predicted"/>
<sequence length="414" mass="44537">MSCLLAPTLPCLRQSGLAAALRIAWQQQQQQQQQQWLHTSSAQQMLQAGLENPMDLFDRSQKAVQRDRAALLRRSLHRPDPLLLHITERLLDRLEDCLSSFPTAVILGGAGEVVAQGLAGGRAGVQRVIHMDTSQGMLELAKVVAQGLAGGRAGVQHVIHMDTSPGMLELAKERAAEQQARHPPGHVPETSYVLADEEYLPLADGSVDLIVSCLGLHWVNDVPGTLAQIRRALKPDGLFLGAMLGGQTVQELRISCSLAQQERQGGVSPFVSPLAQVRDAGNLLTRAELALPTVDVDTFVMRYSSAVSLVSHLRLMGESNALQVKRGSGLSRDTALAAAAAYQSLYCDEEEGDHIQATYQVMFMTGWSPSSSTPKAAKRGSATVSFHEMAEELQKRGAVAGRAEGGSSSNDSQQ</sequence>
<dbReference type="EMBL" id="FNXT01001184">
    <property type="protein sequence ID" value="SZX73183.1"/>
    <property type="molecule type" value="Genomic_DNA"/>
</dbReference>
<evidence type="ECO:0000256" key="1">
    <source>
        <dbReference type="ARBA" id="ARBA00022603"/>
    </source>
</evidence>
<protein>
    <recommendedName>
        <fullName evidence="4">Methyltransferase type 11 domain-containing protein</fullName>
    </recommendedName>
</protein>
<dbReference type="Gene3D" id="3.40.50.150">
    <property type="entry name" value="Vaccinia Virus protein VP39"/>
    <property type="match status" value="1"/>
</dbReference>
<gene>
    <name evidence="5" type="ORF">BQ4739_LOCUS13298</name>
</gene>
<organism evidence="5 6">
    <name type="scientific">Tetradesmus obliquus</name>
    <name type="common">Green alga</name>
    <name type="synonym">Acutodesmus obliquus</name>
    <dbReference type="NCBI Taxonomy" id="3088"/>
    <lineage>
        <taxon>Eukaryota</taxon>
        <taxon>Viridiplantae</taxon>
        <taxon>Chlorophyta</taxon>
        <taxon>core chlorophytes</taxon>
        <taxon>Chlorophyceae</taxon>
        <taxon>CS clade</taxon>
        <taxon>Sphaeropleales</taxon>
        <taxon>Scenedesmaceae</taxon>
        <taxon>Tetradesmus</taxon>
    </lineage>
</organism>
<dbReference type="InterPro" id="IPR050602">
    <property type="entry name" value="Malonyl-ACP_OMT"/>
</dbReference>
<dbReference type="AlphaFoldDB" id="A0A383W7H4"/>
<accession>A0A383W7H4</accession>
<reference evidence="5 6" key="1">
    <citation type="submission" date="2016-10" db="EMBL/GenBank/DDBJ databases">
        <authorList>
            <person name="Cai Z."/>
        </authorList>
    </citation>
    <scope>NUCLEOTIDE SEQUENCE [LARGE SCALE GENOMIC DNA]</scope>
</reference>
<evidence type="ECO:0000256" key="3">
    <source>
        <dbReference type="SAM" id="MobiDB-lite"/>
    </source>
</evidence>
<name>A0A383W7H4_TETOB</name>
<evidence type="ECO:0000259" key="4">
    <source>
        <dbReference type="Pfam" id="PF08241"/>
    </source>
</evidence>
<dbReference type="GO" id="GO:0008757">
    <property type="term" value="F:S-adenosylmethionine-dependent methyltransferase activity"/>
    <property type="evidence" value="ECO:0007669"/>
    <property type="project" value="InterPro"/>
</dbReference>
<feature type="domain" description="Methyltransferase type 11" evidence="4">
    <location>
        <begin position="152"/>
        <end position="240"/>
    </location>
</feature>
<evidence type="ECO:0000313" key="6">
    <source>
        <dbReference type="Proteomes" id="UP000256970"/>
    </source>
</evidence>
<evidence type="ECO:0000313" key="5">
    <source>
        <dbReference type="EMBL" id="SZX73183.1"/>
    </source>
</evidence>
<feature type="region of interest" description="Disordered" evidence="3">
    <location>
        <begin position="393"/>
        <end position="414"/>
    </location>
</feature>
<dbReference type="Proteomes" id="UP000256970">
    <property type="component" value="Unassembled WGS sequence"/>
</dbReference>
<dbReference type="GO" id="GO:0032259">
    <property type="term" value="P:methylation"/>
    <property type="evidence" value="ECO:0007669"/>
    <property type="project" value="UniProtKB-KW"/>
</dbReference>
<dbReference type="GO" id="GO:0032981">
    <property type="term" value="P:mitochondrial respiratory chain complex I assembly"/>
    <property type="evidence" value="ECO:0007669"/>
    <property type="project" value="TreeGrafter"/>
</dbReference>